<gene>
    <name evidence="2" type="ORF">D1B32_03670</name>
</gene>
<dbReference type="EMBL" id="QWEH01000002">
    <property type="protein sequence ID" value="RHW34277.1"/>
    <property type="molecule type" value="Genomic_DNA"/>
</dbReference>
<dbReference type="InterPro" id="IPR029068">
    <property type="entry name" value="Glyas_Bleomycin-R_OHBP_Dase"/>
</dbReference>
<dbReference type="Pfam" id="PF00903">
    <property type="entry name" value="Glyoxalase"/>
    <property type="match status" value="1"/>
</dbReference>
<keyword evidence="3" id="KW-1185">Reference proteome</keyword>
<reference evidence="2 3" key="1">
    <citation type="journal article" date="2007" name="Int. J. Syst. Evol. Microbiol.">
        <title>Oceanobacillus profundus sp. nov., isolated from a deep-sea sediment core.</title>
        <authorList>
            <person name="Kim Y.G."/>
            <person name="Choi D.H."/>
            <person name="Hyun S."/>
            <person name="Cho B.C."/>
        </authorList>
    </citation>
    <scope>NUCLEOTIDE SEQUENCE [LARGE SCALE GENOMIC DNA]</scope>
    <source>
        <strain evidence="2 3">DSM 18246</strain>
    </source>
</reference>
<feature type="domain" description="VOC" evidence="1">
    <location>
        <begin position="7"/>
        <end position="121"/>
    </location>
</feature>
<dbReference type="Gene3D" id="3.10.180.10">
    <property type="entry name" value="2,3-Dihydroxybiphenyl 1,2-Dioxygenase, domain 1"/>
    <property type="match status" value="1"/>
</dbReference>
<dbReference type="PANTHER" id="PTHR39175">
    <property type="entry name" value="FAMILY PROTEIN, PUTATIVE (AFU_ORTHOLOGUE AFUA_3G15060)-RELATED"/>
    <property type="match status" value="1"/>
</dbReference>
<dbReference type="PROSITE" id="PS51819">
    <property type="entry name" value="VOC"/>
    <property type="match status" value="1"/>
</dbReference>
<name>A0A417YLB0_9BACI</name>
<evidence type="ECO:0000259" key="1">
    <source>
        <dbReference type="PROSITE" id="PS51819"/>
    </source>
</evidence>
<dbReference type="InterPro" id="IPR004360">
    <property type="entry name" value="Glyas_Fos-R_dOase_dom"/>
</dbReference>
<dbReference type="PANTHER" id="PTHR39175:SF1">
    <property type="entry name" value="FAMILY PROTEIN, PUTATIVE (AFU_ORTHOLOGUE AFUA_3G15060)-RELATED"/>
    <property type="match status" value="1"/>
</dbReference>
<organism evidence="2 3">
    <name type="scientific">Oceanobacillus profundus</name>
    <dbReference type="NCBI Taxonomy" id="372463"/>
    <lineage>
        <taxon>Bacteria</taxon>
        <taxon>Bacillati</taxon>
        <taxon>Bacillota</taxon>
        <taxon>Bacilli</taxon>
        <taxon>Bacillales</taxon>
        <taxon>Bacillaceae</taxon>
        <taxon>Oceanobacillus</taxon>
    </lineage>
</organism>
<dbReference type="InterPro" id="IPR037523">
    <property type="entry name" value="VOC_core"/>
</dbReference>
<evidence type="ECO:0000313" key="3">
    <source>
        <dbReference type="Proteomes" id="UP000285456"/>
    </source>
</evidence>
<dbReference type="OrthoDB" id="9813630at2"/>
<sequence>MTFHYETIDHVQLAAPPGSEEEARIFYVKILGFREVEKPELLKANGGVWFQAGTINIHIGIEKPFVPAQKAHPAILVKNIEKLKEYLNENQVDFIVDYKLPSANRFYLSDPFGNRIEFLEWEK</sequence>
<protein>
    <submittedName>
        <fullName evidence="2">Glyoxalase</fullName>
    </submittedName>
</protein>
<proteinExistence type="predicted"/>
<dbReference type="AlphaFoldDB" id="A0A417YLB0"/>
<evidence type="ECO:0000313" key="2">
    <source>
        <dbReference type="EMBL" id="RHW34277.1"/>
    </source>
</evidence>
<comment type="caution">
    <text evidence="2">The sequence shown here is derived from an EMBL/GenBank/DDBJ whole genome shotgun (WGS) entry which is preliminary data.</text>
</comment>
<dbReference type="RefSeq" id="WP_118888645.1">
    <property type="nucleotide sequence ID" value="NZ_JAUOPF010000010.1"/>
</dbReference>
<dbReference type="Proteomes" id="UP000285456">
    <property type="component" value="Unassembled WGS sequence"/>
</dbReference>
<dbReference type="SUPFAM" id="SSF54593">
    <property type="entry name" value="Glyoxalase/Bleomycin resistance protein/Dihydroxybiphenyl dioxygenase"/>
    <property type="match status" value="1"/>
</dbReference>
<accession>A0A417YLB0</accession>